<feature type="domain" description="FAD-binding FR-type" evidence="8">
    <location>
        <begin position="609"/>
        <end position="717"/>
    </location>
</feature>
<feature type="transmembrane region" description="Helical" evidence="7">
    <location>
        <begin position="387"/>
        <end position="409"/>
    </location>
</feature>
<dbReference type="InterPro" id="IPR013112">
    <property type="entry name" value="FAD-bd_8"/>
</dbReference>
<dbReference type="InterPro" id="IPR017927">
    <property type="entry name" value="FAD-bd_FR_type"/>
</dbReference>
<dbReference type="PROSITE" id="PS51384">
    <property type="entry name" value="FAD_FR"/>
    <property type="match status" value="1"/>
</dbReference>
<dbReference type="InterPro" id="IPR013121">
    <property type="entry name" value="Fe_red_NAD-bd_6"/>
</dbReference>
<proteinExistence type="predicted"/>
<dbReference type="GO" id="GO:0042554">
    <property type="term" value="P:superoxide anion generation"/>
    <property type="evidence" value="ECO:0007669"/>
    <property type="project" value="TreeGrafter"/>
</dbReference>
<dbReference type="PANTHER" id="PTHR11972">
    <property type="entry name" value="NADPH OXIDASE"/>
    <property type="match status" value="1"/>
</dbReference>
<dbReference type="Pfam" id="PF01794">
    <property type="entry name" value="Ferric_reduct"/>
    <property type="match status" value="1"/>
</dbReference>
<dbReference type="Pfam" id="PF08030">
    <property type="entry name" value="NAD_binding_6"/>
    <property type="match status" value="1"/>
</dbReference>
<dbReference type="GO" id="GO:0043020">
    <property type="term" value="C:NADPH oxidase complex"/>
    <property type="evidence" value="ECO:0007669"/>
    <property type="project" value="TreeGrafter"/>
</dbReference>
<accession>A0AAD1XWJ5</accession>
<evidence type="ECO:0000313" key="9">
    <source>
        <dbReference type="EMBL" id="CAI2380621.1"/>
    </source>
</evidence>
<evidence type="ECO:0000256" key="3">
    <source>
        <dbReference type="ARBA" id="ARBA00022989"/>
    </source>
</evidence>
<evidence type="ECO:0000256" key="7">
    <source>
        <dbReference type="SAM" id="Phobius"/>
    </source>
</evidence>
<evidence type="ECO:0000256" key="6">
    <source>
        <dbReference type="SAM" id="MobiDB-lite"/>
    </source>
</evidence>
<keyword evidence="10" id="KW-1185">Reference proteome</keyword>
<dbReference type="GO" id="GO:0016175">
    <property type="term" value="F:superoxide-generating NAD(P)H oxidase activity"/>
    <property type="evidence" value="ECO:0007669"/>
    <property type="project" value="TreeGrafter"/>
</dbReference>
<evidence type="ECO:0000313" key="10">
    <source>
        <dbReference type="Proteomes" id="UP001295684"/>
    </source>
</evidence>
<evidence type="ECO:0000256" key="1">
    <source>
        <dbReference type="ARBA" id="ARBA00004141"/>
    </source>
</evidence>
<dbReference type="Pfam" id="PF08022">
    <property type="entry name" value="FAD_binding_8"/>
    <property type="match status" value="1"/>
</dbReference>
<dbReference type="GO" id="GO:0006952">
    <property type="term" value="P:defense response"/>
    <property type="evidence" value="ECO:0007669"/>
    <property type="project" value="TreeGrafter"/>
</dbReference>
<keyword evidence="5 7" id="KW-0472">Membrane</keyword>
<sequence>MEDSKIDESTMHIHNEDANLLKLNNFEEKVKHLPSDDRPNTGEEWEEEKDKISPLKITHHTYKDHKRNSFYTRPVKLMNSSRLIKRRLKDARTNSLSNLHSIKSTDDIMRKKNNRKNPSSHIQRVFGPRFKFSEKLLISKMDNMMIKKSLLEIFKLKTLTRENLKYILREGADTNNILRITDECFEKMVDVLNIPLDSDSEDTDDAVEVIQNFDGNEESSKDGEPLKNQASQKNSDQMSLGPQGEKSVTNTSVYEITHRHNKLIQAKGCLQKLISLEKSEMTEKSKTKSKKHKDNCILPGNPDDNFKSLNVANQDCLKLKFKYLVEDILKKRTNIHKNQDQFIDPRDGTVVESELEGDITDYVKASAGDCSDTFNCLVEAKKPYYKLYTILTIIALISFFIMAAISSSYSYSDFIGTWVVISRGSASSILGLTGILMLLVSYDLLTYIRSKCKGRCQLWLNHNILLHRFCGYLITFFSIVHVVGHLSGSIKKFSEAKDIDNVNEVTLNHNFDGKKTYAELLFLTLPGITGILLIIIIIAIAITSTSWFRERYFQTFALIHVAGFPLFLGLIILHGCEGWFNWGFPLGAIFLAPPIIISTIQFIQRLRTINKFKFRIGDVNISQNKRYIMIFFIKPRGFTIKKGQYVFINIPQVSCSQWHPFTVASCPDSKFITVMMKRAGDWTGKLIDILFEQKKAMMRMSELDIDTYEEKDVFNVLHDIYDEIKVKEMMNINKRYFLYANISRPITSACEAYDNKNVVLVGAGSGIAPFLPLVDEIIRFDQGKSHSYDFKSATLVFIAREGEQVSWISNYILHLLSTDIVTSFFNIKIYITLKRNSETVPSFLFWRAFLLICKNNIDMNFEEDKENENEDNNSISCRLEELKGPRNNLDSENLQTISSDTSPISIKFGRPNFTKICKELIAKNELKYDVYACVPKVLANHLHYVFAKMKKESGVVFNLILESFY</sequence>
<dbReference type="SUPFAM" id="SSF63380">
    <property type="entry name" value="Riboflavin synthase domain-like"/>
    <property type="match status" value="1"/>
</dbReference>
<dbReference type="InterPro" id="IPR039261">
    <property type="entry name" value="FNR_nucleotide-bd"/>
</dbReference>
<keyword evidence="4" id="KW-0560">Oxidoreductase</keyword>
<dbReference type="EMBL" id="CAMPGE010022586">
    <property type="protein sequence ID" value="CAI2380621.1"/>
    <property type="molecule type" value="Genomic_DNA"/>
</dbReference>
<dbReference type="Gene3D" id="3.40.50.80">
    <property type="entry name" value="Nucleotide-binding domain of ferredoxin-NADP reductase (FNR) module"/>
    <property type="match status" value="1"/>
</dbReference>
<keyword evidence="3 7" id="KW-1133">Transmembrane helix</keyword>
<gene>
    <name evidence="9" type="ORF">ECRASSUSDP1_LOCUS22057</name>
</gene>
<feature type="transmembrane region" description="Helical" evidence="7">
    <location>
        <begin position="520"/>
        <end position="543"/>
    </location>
</feature>
<reference evidence="9" key="1">
    <citation type="submission" date="2023-07" db="EMBL/GenBank/DDBJ databases">
        <authorList>
            <consortium name="AG Swart"/>
            <person name="Singh M."/>
            <person name="Singh A."/>
            <person name="Seah K."/>
            <person name="Emmerich C."/>
        </authorList>
    </citation>
    <scope>NUCLEOTIDE SEQUENCE</scope>
    <source>
        <strain evidence="9">DP1</strain>
    </source>
</reference>
<comment type="subcellular location">
    <subcellularLocation>
        <location evidence="1">Membrane</location>
        <topology evidence="1">Multi-pass membrane protein</topology>
    </subcellularLocation>
</comment>
<feature type="transmembrane region" description="Helical" evidence="7">
    <location>
        <begin position="579"/>
        <end position="603"/>
    </location>
</feature>
<dbReference type="InterPro" id="IPR017938">
    <property type="entry name" value="Riboflavin_synthase-like_b-brl"/>
</dbReference>
<protein>
    <recommendedName>
        <fullName evidence="8">FAD-binding FR-type domain-containing protein</fullName>
    </recommendedName>
</protein>
<feature type="compositionally biased region" description="Basic and acidic residues" evidence="6">
    <location>
        <begin position="32"/>
        <end position="41"/>
    </location>
</feature>
<evidence type="ECO:0000256" key="4">
    <source>
        <dbReference type="ARBA" id="ARBA00023002"/>
    </source>
</evidence>
<feature type="transmembrane region" description="Helical" evidence="7">
    <location>
        <begin position="469"/>
        <end position="488"/>
    </location>
</feature>
<keyword evidence="2 7" id="KW-0812">Transmembrane</keyword>
<dbReference type="InterPro" id="IPR013130">
    <property type="entry name" value="Fe3_Rdtase_TM_dom"/>
</dbReference>
<dbReference type="Gene3D" id="2.40.30.10">
    <property type="entry name" value="Translation factors"/>
    <property type="match status" value="1"/>
</dbReference>
<dbReference type="CDD" id="cd06186">
    <property type="entry name" value="NOX_Duox_like_FAD_NADP"/>
    <property type="match status" value="1"/>
</dbReference>
<evidence type="ECO:0000259" key="8">
    <source>
        <dbReference type="PROSITE" id="PS51384"/>
    </source>
</evidence>
<organism evidence="9 10">
    <name type="scientific">Euplotes crassus</name>
    <dbReference type="NCBI Taxonomy" id="5936"/>
    <lineage>
        <taxon>Eukaryota</taxon>
        <taxon>Sar</taxon>
        <taxon>Alveolata</taxon>
        <taxon>Ciliophora</taxon>
        <taxon>Intramacronucleata</taxon>
        <taxon>Spirotrichea</taxon>
        <taxon>Hypotrichia</taxon>
        <taxon>Euplotida</taxon>
        <taxon>Euplotidae</taxon>
        <taxon>Moneuplotes</taxon>
    </lineage>
</organism>
<feature type="compositionally biased region" description="Polar residues" evidence="6">
    <location>
        <begin position="228"/>
        <end position="247"/>
    </location>
</feature>
<dbReference type="InterPro" id="IPR050369">
    <property type="entry name" value="RBOH/FRE"/>
</dbReference>
<feature type="transmembrane region" description="Helical" evidence="7">
    <location>
        <begin position="555"/>
        <end position="573"/>
    </location>
</feature>
<dbReference type="Proteomes" id="UP001295684">
    <property type="component" value="Unassembled WGS sequence"/>
</dbReference>
<comment type="caution">
    <text evidence="9">The sequence shown here is derived from an EMBL/GenBank/DDBJ whole genome shotgun (WGS) entry which is preliminary data.</text>
</comment>
<dbReference type="SUPFAM" id="SSF52343">
    <property type="entry name" value="Ferredoxin reductase-like, C-terminal NADP-linked domain"/>
    <property type="match status" value="1"/>
</dbReference>
<dbReference type="PANTHER" id="PTHR11972:SF153">
    <property type="entry name" value="SUPEROXIDE-GENERATING NADPH OXIDASE HEAVY CHAIN SUBUNIT A"/>
    <property type="match status" value="1"/>
</dbReference>
<feature type="region of interest" description="Disordered" evidence="6">
    <location>
        <begin position="214"/>
        <end position="247"/>
    </location>
</feature>
<dbReference type="AlphaFoldDB" id="A0AAD1XWJ5"/>
<evidence type="ECO:0000256" key="2">
    <source>
        <dbReference type="ARBA" id="ARBA00022692"/>
    </source>
</evidence>
<evidence type="ECO:0000256" key="5">
    <source>
        <dbReference type="ARBA" id="ARBA00023136"/>
    </source>
</evidence>
<feature type="region of interest" description="Disordered" evidence="6">
    <location>
        <begin position="32"/>
        <end position="51"/>
    </location>
</feature>
<feature type="transmembrane region" description="Helical" evidence="7">
    <location>
        <begin position="429"/>
        <end position="448"/>
    </location>
</feature>
<name>A0AAD1XWJ5_EUPCR</name>